<keyword evidence="3" id="KW-0732">Signal</keyword>
<comment type="caution">
    <text evidence="10">The sequence shown here is derived from an EMBL/GenBank/DDBJ whole genome shotgun (WGS) entry which is preliminary data.</text>
</comment>
<dbReference type="InterPro" id="IPR019834">
    <property type="entry name" value="Glyco_hydro_8_CS"/>
</dbReference>
<evidence type="ECO:0000256" key="3">
    <source>
        <dbReference type="ARBA" id="ARBA00022729"/>
    </source>
</evidence>
<keyword evidence="6 9" id="KW-0326">Glycosidase</keyword>
<dbReference type="PRINTS" id="PR00735">
    <property type="entry name" value="GLHYDRLASE8"/>
</dbReference>
<keyword evidence="7 9" id="KW-0624">Polysaccharide degradation</keyword>
<name>A0A919HY06_KLEPN</name>
<evidence type="ECO:0000256" key="5">
    <source>
        <dbReference type="ARBA" id="ARBA00023001"/>
    </source>
</evidence>
<evidence type="ECO:0000256" key="2">
    <source>
        <dbReference type="ARBA" id="ARBA00009209"/>
    </source>
</evidence>
<protein>
    <recommendedName>
        <fullName evidence="9">Glucanase</fullName>
        <ecNumber evidence="9">3.2.1.-</ecNumber>
    </recommendedName>
</protein>
<reference evidence="10" key="1">
    <citation type="submission" date="2020-10" db="EMBL/GenBank/DDBJ databases">
        <title>Genome Sequence of ESBL Producing Zambian Clinical Strains.</title>
        <authorList>
            <person name="Shawa M."/>
            <person name="Furuta Y."/>
            <person name="Simbotwe M."/>
            <person name="Mulenga E."/>
            <person name="Mubanga M."/>
            <person name="Mulenga G."/>
            <person name="Kaile C."/>
            <person name="Zorigt T."/>
            <person name="Hang'ombe B."/>
            <person name="Higashi H."/>
        </authorList>
    </citation>
    <scope>NUCLEOTIDE SEQUENCE</scope>
    <source>
        <strain evidence="10">Zam_UTH_09</strain>
    </source>
</reference>
<dbReference type="GO" id="GO:0030245">
    <property type="term" value="P:cellulose catabolic process"/>
    <property type="evidence" value="ECO:0007669"/>
    <property type="project" value="UniProtKB-KW"/>
</dbReference>
<dbReference type="SUPFAM" id="SSF48208">
    <property type="entry name" value="Six-hairpin glycosidases"/>
    <property type="match status" value="1"/>
</dbReference>
<dbReference type="EMBL" id="BNFF01000001">
    <property type="protein sequence ID" value="GHK55867.1"/>
    <property type="molecule type" value="Genomic_DNA"/>
</dbReference>
<dbReference type="Gene3D" id="1.50.10.10">
    <property type="match status" value="1"/>
</dbReference>
<dbReference type="InterPro" id="IPR012341">
    <property type="entry name" value="6hp_glycosidase-like_sf"/>
</dbReference>
<evidence type="ECO:0000313" key="10">
    <source>
        <dbReference type="EMBL" id="GHK55867.1"/>
    </source>
</evidence>
<accession>A0A919HY06</accession>
<dbReference type="EC" id="3.2.1.-" evidence="9"/>
<evidence type="ECO:0000256" key="6">
    <source>
        <dbReference type="ARBA" id="ARBA00023295"/>
    </source>
</evidence>
<evidence type="ECO:0000256" key="7">
    <source>
        <dbReference type="ARBA" id="ARBA00023326"/>
    </source>
</evidence>
<comment type="similarity">
    <text evidence="2 9">Belongs to the glycosyl hydrolase 8 (cellulase D) family.</text>
</comment>
<evidence type="ECO:0000256" key="1">
    <source>
        <dbReference type="ARBA" id="ARBA00000966"/>
    </source>
</evidence>
<dbReference type="InterPro" id="IPR002037">
    <property type="entry name" value="Glyco_hydro_8"/>
</dbReference>
<evidence type="ECO:0000256" key="4">
    <source>
        <dbReference type="ARBA" id="ARBA00022801"/>
    </source>
</evidence>
<dbReference type="Proteomes" id="UP000655094">
    <property type="component" value="Unassembled WGS sequence"/>
</dbReference>
<keyword evidence="4 9" id="KW-0378">Hydrolase</keyword>
<organism evidence="10 11">
    <name type="scientific">Klebsiella pneumoniae</name>
    <dbReference type="NCBI Taxonomy" id="573"/>
    <lineage>
        <taxon>Bacteria</taxon>
        <taxon>Pseudomonadati</taxon>
        <taxon>Pseudomonadota</taxon>
        <taxon>Gammaproteobacteria</taxon>
        <taxon>Enterobacterales</taxon>
        <taxon>Enterobacteriaceae</taxon>
        <taxon>Klebsiella/Raoultella group</taxon>
        <taxon>Klebsiella</taxon>
        <taxon>Klebsiella pneumoniae complex</taxon>
    </lineage>
</organism>
<comment type="catalytic activity">
    <reaction evidence="1">
        <text>Endohydrolysis of (1-&gt;4)-beta-D-glucosidic linkages in cellulose, lichenin and cereal beta-D-glucans.</text>
        <dbReference type="EC" id="3.2.1.4"/>
    </reaction>
</comment>
<sequence length="332" mass="36918">MPLRALVAVIVTTVVMLVPRAWADTAWERYKARFMMPDGRIIDTANGNVSHTEGQGFAMLLAVANNDRPAFDKLWQWTDNTLRNKSNGLFYWRYNPVAPDPIADKNNASDGDTLIAWALLRAQKQWQDKRYAIASDAITAALLKSTVVTFAGRQVMLPGVKGFNLNDHLNLNPSYFIFPARRASRSGRISPPGGHCRATDRRCWGRWAGEITSTQRLGGAAGGWQDAASQRVAAADEFRCDPYPAVSLVGRSAQRLARAPKARMQSYPRLQTPAWINVSTNEVAPRYMAGGLLAVRDLTLGEPQEAPQIDDKDDYYSASLKLLVWLAKQDQR</sequence>
<proteinExistence type="inferred from homology"/>
<evidence type="ECO:0000313" key="11">
    <source>
        <dbReference type="Proteomes" id="UP000655094"/>
    </source>
</evidence>
<keyword evidence="5" id="KW-0136">Cellulose degradation</keyword>
<dbReference type="PROSITE" id="PS00812">
    <property type="entry name" value="GLYCOSYL_HYDROL_F8"/>
    <property type="match status" value="1"/>
</dbReference>
<evidence type="ECO:0000256" key="8">
    <source>
        <dbReference type="PROSITE-ProRule" id="PRU10058"/>
    </source>
</evidence>
<gene>
    <name evidence="10" type="ORF">KPZU09_56030</name>
</gene>
<dbReference type="GO" id="GO:0008810">
    <property type="term" value="F:cellulase activity"/>
    <property type="evidence" value="ECO:0007669"/>
    <property type="project" value="UniProtKB-EC"/>
</dbReference>
<dbReference type="InterPro" id="IPR008928">
    <property type="entry name" value="6-hairpin_glycosidase_sf"/>
</dbReference>
<dbReference type="AlphaFoldDB" id="A0A919HY06"/>
<keyword evidence="7 9" id="KW-0119">Carbohydrate metabolism</keyword>
<dbReference type="Pfam" id="PF01270">
    <property type="entry name" value="Glyco_hydro_8"/>
    <property type="match status" value="2"/>
</dbReference>
<feature type="active site" description="Nucleophile" evidence="8">
    <location>
        <position position="110"/>
    </location>
</feature>
<evidence type="ECO:0000256" key="9">
    <source>
        <dbReference type="RuleBase" id="RU361167"/>
    </source>
</evidence>